<comment type="caution">
    <text evidence="2">The sequence shown here is derived from an EMBL/GenBank/DDBJ whole genome shotgun (WGS) entry which is preliminary data.</text>
</comment>
<feature type="compositionally biased region" description="Basic and acidic residues" evidence="1">
    <location>
        <begin position="20"/>
        <end position="29"/>
    </location>
</feature>
<protein>
    <submittedName>
        <fullName evidence="2">Uncharacterized protein</fullName>
    </submittedName>
</protein>
<feature type="region of interest" description="Disordered" evidence="1">
    <location>
        <begin position="1"/>
        <end position="69"/>
    </location>
</feature>
<gene>
    <name evidence="2" type="ORF">DUI87_10578</name>
</gene>
<dbReference type="OrthoDB" id="10633464at2759"/>
<keyword evidence="3" id="KW-1185">Reference proteome</keyword>
<sequence length="192" mass="21390">MGGRGSFSSGEHCRRPAQVQHEHMRDGHNGDPTLSSKIARKHLNRGTQQKQKGKPFSTKKEGIRETEEQARRMSQKLGSVMIFNLHIINDRRDPLIPLILAGIRNHTSTMSNYLLQRDISRDISDISDIGQSRAGHANLCDVSTTNKAISIDVRAEASSSETKSLFRSYDKKEKGSEAQTDPSCRMCSLANV</sequence>
<name>A0A3M0KIH9_HIRRU</name>
<organism evidence="2 3">
    <name type="scientific">Hirundo rustica rustica</name>
    <dbReference type="NCBI Taxonomy" id="333673"/>
    <lineage>
        <taxon>Eukaryota</taxon>
        <taxon>Metazoa</taxon>
        <taxon>Chordata</taxon>
        <taxon>Craniata</taxon>
        <taxon>Vertebrata</taxon>
        <taxon>Euteleostomi</taxon>
        <taxon>Archelosauria</taxon>
        <taxon>Archosauria</taxon>
        <taxon>Dinosauria</taxon>
        <taxon>Saurischia</taxon>
        <taxon>Theropoda</taxon>
        <taxon>Coelurosauria</taxon>
        <taxon>Aves</taxon>
        <taxon>Neognathae</taxon>
        <taxon>Neoaves</taxon>
        <taxon>Telluraves</taxon>
        <taxon>Australaves</taxon>
        <taxon>Passeriformes</taxon>
        <taxon>Sylvioidea</taxon>
        <taxon>Hirundinidae</taxon>
        <taxon>Hirundo</taxon>
    </lineage>
</organism>
<dbReference type="EMBL" id="QRBI01000106">
    <property type="protein sequence ID" value="RMC13048.1"/>
    <property type="molecule type" value="Genomic_DNA"/>
</dbReference>
<evidence type="ECO:0000313" key="3">
    <source>
        <dbReference type="Proteomes" id="UP000269221"/>
    </source>
</evidence>
<feature type="compositionally biased region" description="Basic and acidic residues" evidence="1">
    <location>
        <begin position="58"/>
        <end position="69"/>
    </location>
</feature>
<reference evidence="2 3" key="1">
    <citation type="submission" date="2018-07" db="EMBL/GenBank/DDBJ databases">
        <title>A high quality draft genome assembly of the barn swallow (H. rustica rustica).</title>
        <authorList>
            <person name="Formenti G."/>
            <person name="Chiara M."/>
            <person name="Poveda L."/>
            <person name="Francoijs K.-J."/>
            <person name="Bonisoli-Alquati A."/>
            <person name="Canova L."/>
            <person name="Gianfranceschi L."/>
            <person name="Horner D.S."/>
            <person name="Saino N."/>
        </authorList>
    </citation>
    <scope>NUCLEOTIDE SEQUENCE [LARGE SCALE GENOMIC DNA]</scope>
    <source>
        <strain evidence="2">Chelidonia</strain>
        <tissue evidence="2">Blood</tissue>
    </source>
</reference>
<accession>A0A3M0KIH9</accession>
<evidence type="ECO:0000256" key="1">
    <source>
        <dbReference type="SAM" id="MobiDB-lite"/>
    </source>
</evidence>
<proteinExistence type="predicted"/>
<evidence type="ECO:0000313" key="2">
    <source>
        <dbReference type="EMBL" id="RMC13048.1"/>
    </source>
</evidence>
<dbReference type="AlphaFoldDB" id="A0A3M0KIH9"/>
<dbReference type="Proteomes" id="UP000269221">
    <property type="component" value="Unassembled WGS sequence"/>
</dbReference>